<dbReference type="GO" id="GO:0016747">
    <property type="term" value="F:acyltransferase activity, transferring groups other than amino-acyl groups"/>
    <property type="evidence" value="ECO:0007669"/>
    <property type="project" value="InterPro"/>
</dbReference>
<name>A0A840L092_9BURK</name>
<proteinExistence type="predicted"/>
<evidence type="ECO:0000313" key="3">
    <source>
        <dbReference type="EMBL" id="MBB4841670.1"/>
    </source>
</evidence>
<feature type="transmembrane region" description="Helical" evidence="1">
    <location>
        <begin position="56"/>
        <end position="73"/>
    </location>
</feature>
<evidence type="ECO:0000256" key="1">
    <source>
        <dbReference type="SAM" id="Phobius"/>
    </source>
</evidence>
<dbReference type="GO" id="GO:0016020">
    <property type="term" value="C:membrane"/>
    <property type="evidence" value="ECO:0007669"/>
    <property type="project" value="TreeGrafter"/>
</dbReference>
<dbReference type="RefSeq" id="WP_184295099.1">
    <property type="nucleotide sequence ID" value="NZ_JACHLP010000001.1"/>
</dbReference>
<dbReference type="EMBL" id="JACHLP010000001">
    <property type="protein sequence ID" value="MBB4841670.1"/>
    <property type="molecule type" value="Genomic_DNA"/>
</dbReference>
<dbReference type="InterPro" id="IPR050879">
    <property type="entry name" value="Acyltransferase_3"/>
</dbReference>
<feature type="transmembrane region" description="Helical" evidence="1">
    <location>
        <begin position="279"/>
        <end position="298"/>
    </location>
</feature>
<feature type="transmembrane region" description="Helical" evidence="1">
    <location>
        <begin position="310"/>
        <end position="332"/>
    </location>
</feature>
<dbReference type="PANTHER" id="PTHR23028">
    <property type="entry name" value="ACETYLTRANSFERASE"/>
    <property type="match status" value="1"/>
</dbReference>
<protein>
    <submittedName>
        <fullName evidence="3">Peptidoglycan/LPS O-acetylase OafA/YrhL</fullName>
    </submittedName>
</protein>
<reference evidence="3 4" key="1">
    <citation type="submission" date="2020-08" db="EMBL/GenBank/DDBJ databases">
        <title>Functional genomics of gut bacteria from endangered species of beetles.</title>
        <authorList>
            <person name="Carlos-Shanley C."/>
        </authorList>
    </citation>
    <scope>NUCLEOTIDE SEQUENCE [LARGE SCALE GENOMIC DNA]</scope>
    <source>
        <strain evidence="3 4">S00239</strain>
    </source>
</reference>
<feature type="transmembrane region" description="Helical" evidence="1">
    <location>
        <begin position="344"/>
        <end position="364"/>
    </location>
</feature>
<feature type="domain" description="Acyltransferase 3" evidence="2">
    <location>
        <begin position="15"/>
        <end position="361"/>
    </location>
</feature>
<feature type="transmembrane region" description="Helical" evidence="1">
    <location>
        <begin position="244"/>
        <end position="267"/>
    </location>
</feature>
<comment type="caution">
    <text evidence="3">The sequence shown here is derived from an EMBL/GenBank/DDBJ whole genome shotgun (WGS) entry which is preliminary data.</text>
</comment>
<dbReference type="PANTHER" id="PTHR23028:SF53">
    <property type="entry name" value="ACYL_TRANSF_3 DOMAIN-CONTAINING PROTEIN"/>
    <property type="match status" value="1"/>
</dbReference>
<feature type="transmembrane region" description="Helical" evidence="1">
    <location>
        <begin position="94"/>
        <end position="112"/>
    </location>
</feature>
<feature type="transmembrane region" description="Helical" evidence="1">
    <location>
        <begin position="170"/>
        <end position="188"/>
    </location>
</feature>
<dbReference type="AlphaFoldDB" id="A0A840L092"/>
<dbReference type="InterPro" id="IPR002656">
    <property type="entry name" value="Acyl_transf_3_dom"/>
</dbReference>
<dbReference type="Proteomes" id="UP000562027">
    <property type="component" value="Unassembled WGS sequence"/>
</dbReference>
<accession>A0A840L092</accession>
<keyword evidence="1" id="KW-0812">Transmembrane</keyword>
<evidence type="ECO:0000313" key="4">
    <source>
        <dbReference type="Proteomes" id="UP000562027"/>
    </source>
</evidence>
<keyword evidence="1" id="KW-0472">Membrane</keyword>
<evidence type="ECO:0000259" key="2">
    <source>
        <dbReference type="Pfam" id="PF01757"/>
    </source>
</evidence>
<keyword evidence="1" id="KW-1133">Transmembrane helix</keyword>
<keyword evidence="4" id="KW-1185">Reference proteome</keyword>
<feature type="transmembrane region" description="Helical" evidence="1">
    <location>
        <begin position="20"/>
        <end position="36"/>
    </location>
</feature>
<sequence length="397" mass="44480">MNVFRQASSPHPRLQGLDTLRALAILLVFATHYQDFVSGQPTFGWASTLGRVGVDLFFVLSGYLIANQIFAGMQRDQVLSLRNFYARRFLRTLPVFYLVLAAYFLFPTYMGGKTPPDLWRFLTFTQNWQLQPGTAFSHAWSLCVEEQFYLVLPAVVLLAQFSARWLKSIAWAWLLLFGLVGLAIRLRAGLWAEHGLEVDGYTRGYYPHIYYATLARADGLLPGVAIALLKNFHPSAWAAVQRRGQVLLLGGLLACGLTAWGLLNFYYVEGYGYGRAMTVYGYSLVSWSFGLLLLTGLCPTSSLARWRLPGAASLALWSYSIYLTHKAVMFALPKFWLLDRQSGTTLLAIALACLALGWLLYRLVELPLMNWRDGRVPSSFKATETAAPLPTHSPRPA</sequence>
<dbReference type="Pfam" id="PF01757">
    <property type="entry name" value="Acyl_transf_3"/>
    <property type="match status" value="1"/>
</dbReference>
<gene>
    <name evidence="3" type="ORF">HNP55_000165</name>
</gene>
<organism evidence="3 4">
    <name type="scientific">Roseateles oligotrophus</name>
    <dbReference type="NCBI Taxonomy" id="1769250"/>
    <lineage>
        <taxon>Bacteria</taxon>
        <taxon>Pseudomonadati</taxon>
        <taxon>Pseudomonadota</taxon>
        <taxon>Betaproteobacteria</taxon>
        <taxon>Burkholderiales</taxon>
        <taxon>Sphaerotilaceae</taxon>
        <taxon>Roseateles</taxon>
    </lineage>
</organism>